<dbReference type="STRING" id="1030841.HMPREF9370_1437"/>
<keyword evidence="2" id="KW-1185">Reference proteome</keyword>
<organism evidence="1 2">
    <name type="scientific">Neisseria wadsworthii 9715</name>
    <dbReference type="NCBI Taxonomy" id="1030841"/>
    <lineage>
        <taxon>Bacteria</taxon>
        <taxon>Pseudomonadati</taxon>
        <taxon>Pseudomonadota</taxon>
        <taxon>Betaproteobacteria</taxon>
        <taxon>Neisseriales</taxon>
        <taxon>Neisseriaceae</taxon>
        <taxon>Neisseria</taxon>
    </lineage>
</organism>
<evidence type="ECO:0000313" key="1">
    <source>
        <dbReference type="EMBL" id="EGZ46179.1"/>
    </source>
</evidence>
<dbReference type="EMBL" id="AGAZ01000051">
    <property type="protein sequence ID" value="EGZ46179.1"/>
    <property type="molecule type" value="Genomic_DNA"/>
</dbReference>
<dbReference type="Proteomes" id="UP000005336">
    <property type="component" value="Unassembled WGS sequence"/>
</dbReference>
<accession>G4CQS7</accession>
<dbReference type="PATRIC" id="fig|1030841.3.peg.1421"/>
<proteinExistence type="predicted"/>
<dbReference type="HOGENOM" id="CLU_3313399_0_0_4"/>
<evidence type="ECO:0000313" key="2">
    <source>
        <dbReference type="Proteomes" id="UP000005336"/>
    </source>
</evidence>
<protein>
    <submittedName>
        <fullName evidence="1">Uncharacterized protein</fullName>
    </submittedName>
</protein>
<comment type="caution">
    <text evidence="1">The sequence shown here is derived from an EMBL/GenBank/DDBJ whole genome shotgun (WGS) entry which is preliminary data.</text>
</comment>
<sequence>MKQVLLLVFVLLGITKHAYPASEHDVVNEKGEPVYFLIG</sequence>
<gene>
    <name evidence="1" type="ORF">HMPREF9370_1437</name>
</gene>
<dbReference type="AlphaFoldDB" id="G4CQS7"/>
<reference evidence="1 2" key="1">
    <citation type="submission" date="2011-06" db="EMBL/GenBank/DDBJ databases">
        <authorList>
            <person name="Muzny D."/>
            <person name="Qin X."/>
            <person name="Deng J."/>
            <person name="Jiang H."/>
            <person name="Liu Y."/>
            <person name="Qu J."/>
            <person name="Song X.-Z."/>
            <person name="Zhang L."/>
            <person name="Thornton R."/>
            <person name="Coyle M."/>
            <person name="Francisco L."/>
            <person name="Jackson L."/>
            <person name="Javaid M."/>
            <person name="Korchina V."/>
            <person name="Kovar C."/>
            <person name="Mata R."/>
            <person name="Mathew T."/>
            <person name="Ngo R."/>
            <person name="Nguyen L."/>
            <person name="Nguyen N."/>
            <person name="Okwuonu G."/>
            <person name="Ongeri F."/>
            <person name="Pham C."/>
            <person name="Simmons D."/>
            <person name="Wilczek-Boney K."/>
            <person name="Hale W."/>
            <person name="Jakkamsetti A."/>
            <person name="Pham P."/>
            <person name="Ruth R."/>
            <person name="San Lucas F."/>
            <person name="Warren J."/>
            <person name="Zhang J."/>
            <person name="Zhao Z."/>
            <person name="Zhou C."/>
            <person name="Zhu D."/>
            <person name="Lee S."/>
            <person name="Bess C."/>
            <person name="Blankenburg K."/>
            <person name="Forbes L."/>
            <person name="Fu Q."/>
            <person name="Gubbala S."/>
            <person name="Hirani K."/>
            <person name="Jayaseelan J.C."/>
            <person name="Lara F."/>
            <person name="Munidasa M."/>
            <person name="Palculict T."/>
            <person name="Patil S."/>
            <person name="Pu L.-L."/>
            <person name="Saada N."/>
            <person name="Tang L."/>
            <person name="Weissenberger G."/>
            <person name="Zhu Y."/>
            <person name="Hemphill L."/>
            <person name="Shang Y."/>
            <person name="Youmans B."/>
            <person name="Ayvaz T."/>
            <person name="Ross M."/>
            <person name="Santibanez J."/>
            <person name="Aqrawi P."/>
            <person name="Gross S."/>
            <person name="Joshi V."/>
            <person name="Fowler G."/>
            <person name="Nazareth L."/>
            <person name="Reid J."/>
            <person name="Worley K."/>
            <person name="Petrosino J."/>
            <person name="Highlander S."/>
            <person name="Gibbs R."/>
        </authorList>
    </citation>
    <scope>NUCLEOTIDE SEQUENCE [LARGE SCALE GENOMIC DNA]</scope>
    <source>
        <strain evidence="1 2">9715</strain>
    </source>
</reference>
<name>G4CQS7_9NEIS</name>